<dbReference type="Gene3D" id="2.60.450.10">
    <property type="entry name" value="Lipopolysaccharide (LPS) transport protein A like domain"/>
    <property type="match status" value="1"/>
</dbReference>
<gene>
    <name evidence="3" type="ORF">FPL22_07545</name>
</gene>
<feature type="signal peptide" evidence="2">
    <location>
        <begin position="1"/>
        <end position="22"/>
    </location>
</feature>
<sequence length="191" mass="20824">MNLIRRILCLSSLPLLLATARAQTPPAAIIPTVITSTKMEMWSTDTETRSVFQQNVVVTGNNIKITCDNLDVTATRLDDPKNKGATVGTLEKFKTLVATGNVHIVQGDREVTCGRAEVFPAEDRVVLTEKPVVIDSSGPYVATGTRIVLLRGERRLFGDNIKLQGPPIRDLGFDKNKPVQAPAPLPRLPKT</sequence>
<evidence type="ECO:0000256" key="1">
    <source>
        <dbReference type="SAM" id="MobiDB-lite"/>
    </source>
</evidence>
<comment type="caution">
    <text evidence="3">The sequence shown here is derived from an EMBL/GenBank/DDBJ whole genome shotgun (WGS) entry which is preliminary data.</text>
</comment>
<feature type="compositionally biased region" description="Pro residues" evidence="1">
    <location>
        <begin position="181"/>
        <end position="191"/>
    </location>
</feature>
<feature type="chain" id="PRO_5022143010" description="Organic solvent tolerance-like N-terminal domain-containing protein" evidence="2">
    <location>
        <begin position="23"/>
        <end position="191"/>
    </location>
</feature>
<evidence type="ECO:0008006" key="5">
    <source>
        <dbReference type="Google" id="ProtNLM"/>
    </source>
</evidence>
<evidence type="ECO:0000313" key="4">
    <source>
        <dbReference type="Proteomes" id="UP000315648"/>
    </source>
</evidence>
<dbReference type="Proteomes" id="UP000315648">
    <property type="component" value="Unassembled WGS sequence"/>
</dbReference>
<keyword evidence="2" id="KW-0732">Signal</keyword>
<dbReference type="OrthoDB" id="194906at2"/>
<organism evidence="3 4">
    <name type="scientific">Rariglobus hedericola</name>
    <dbReference type="NCBI Taxonomy" id="2597822"/>
    <lineage>
        <taxon>Bacteria</taxon>
        <taxon>Pseudomonadati</taxon>
        <taxon>Verrucomicrobiota</taxon>
        <taxon>Opitutia</taxon>
        <taxon>Opitutales</taxon>
        <taxon>Opitutaceae</taxon>
        <taxon>Rariglobus</taxon>
    </lineage>
</organism>
<evidence type="ECO:0000256" key="2">
    <source>
        <dbReference type="SAM" id="SignalP"/>
    </source>
</evidence>
<evidence type="ECO:0000313" key="3">
    <source>
        <dbReference type="EMBL" id="TSJ79138.1"/>
    </source>
</evidence>
<reference evidence="3 4" key="1">
    <citation type="submission" date="2019-07" db="EMBL/GenBank/DDBJ databases">
        <title>Description of 53C-WASEF.</title>
        <authorList>
            <person name="Pitt A."/>
            <person name="Hahn M.W."/>
        </authorList>
    </citation>
    <scope>NUCLEOTIDE SEQUENCE [LARGE SCALE GENOMIC DNA]</scope>
    <source>
        <strain evidence="3 4">53C-WASEF</strain>
    </source>
</reference>
<protein>
    <recommendedName>
        <fullName evidence="5">Organic solvent tolerance-like N-terminal domain-containing protein</fullName>
    </recommendedName>
</protein>
<dbReference type="RefSeq" id="WP_144229480.1">
    <property type="nucleotide sequence ID" value="NZ_VMBG01000001.1"/>
</dbReference>
<dbReference type="EMBL" id="VMBG01000001">
    <property type="protein sequence ID" value="TSJ79138.1"/>
    <property type="molecule type" value="Genomic_DNA"/>
</dbReference>
<keyword evidence="4" id="KW-1185">Reference proteome</keyword>
<name>A0A556QR73_9BACT</name>
<dbReference type="AlphaFoldDB" id="A0A556QR73"/>
<accession>A0A556QR73</accession>
<proteinExistence type="predicted"/>
<feature type="region of interest" description="Disordered" evidence="1">
    <location>
        <begin position="172"/>
        <end position="191"/>
    </location>
</feature>